<evidence type="ECO:0000313" key="1">
    <source>
        <dbReference type="EMBL" id="ETJ41114.1"/>
    </source>
</evidence>
<proteinExistence type="predicted"/>
<feature type="non-terminal residue" evidence="1">
    <location>
        <position position="93"/>
    </location>
</feature>
<organism evidence="1">
    <name type="scientific">human gut metagenome</name>
    <dbReference type="NCBI Taxonomy" id="408170"/>
    <lineage>
        <taxon>unclassified sequences</taxon>
        <taxon>metagenomes</taxon>
        <taxon>organismal metagenomes</taxon>
    </lineage>
</organism>
<reference evidence="1" key="1">
    <citation type="submission" date="2013-12" db="EMBL/GenBank/DDBJ databases">
        <title>A Varibaculum cambriense genome reconstructed from a premature infant gut community with otherwise low bacterial novelty that shifts toward anaerobic metabolism during the third week of life.</title>
        <authorList>
            <person name="Brown C.T."/>
            <person name="Sharon I."/>
            <person name="Thomas B.C."/>
            <person name="Castelle C.J."/>
            <person name="Morowitz M.J."/>
            <person name="Banfield J.F."/>
        </authorList>
    </citation>
    <scope>NUCLEOTIDE SEQUENCE</scope>
</reference>
<feature type="non-terminal residue" evidence="1">
    <location>
        <position position="1"/>
    </location>
</feature>
<name>W1YIS5_9ZZZZ</name>
<accession>W1YIS5</accession>
<sequence length="93" mass="10003">FDDDNFGCENCRCSKCCGNFSGCDNDLGYGGNGGGDYYLNASCENYGSRDACASYDNHRYCEDLANSFNLPTDGFDKISAGLMPVEESASNNV</sequence>
<dbReference type="AlphaFoldDB" id="W1YIS5"/>
<protein>
    <submittedName>
        <fullName evidence="1">Uncharacterized protein</fullName>
    </submittedName>
</protein>
<gene>
    <name evidence="1" type="ORF">Q604_UNBC04958G0001</name>
</gene>
<comment type="caution">
    <text evidence="1">The sequence shown here is derived from an EMBL/GenBank/DDBJ whole genome shotgun (WGS) entry which is preliminary data.</text>
</comment>
<dbReference type="EMBL" id="AZMM01004958">
    <property type="protein sequence ID" value="ETJ41114.1"/>
    <property type="molecule type" value="Genomic_DNA"/>
</dbReference>